<dbReference type="Pfam" id="PF16363">
    <property type="entry name" value="GDP_Man_Dehyd"/>
    <property type="match status" value="1"/>
</dbReference>
<dbReference type="InterPro" id="IPR013445">
    <property type="entry name" value="CDP_4_6_deHydtase"/>
</dbReference>
<evidence type="ECO:0000259" key="1">
    <source>
        <dbReference type="Pfam" id="PF16363"/>
    </source>
</evidence>
<dbReference type="EMBL" id="JACJPW010000005">
    <property type="protein sequence ID" value="MBD2180084.1"/>
    <property type="molecule type" value="Genomic_DNA"/>
</dbReference>
<name>A0A926ZEX1_9CYAN</name>
<dbReference type="Gene3D" id="3.40.50.720">
    <property type="entry name" value="NAD(P)-binding Rossmann-like Domain"/>
    <property type="match status" value="1"/>
</dbReference>
<comment type="caution">
    <text evidence="2">The sequence shown here is derived from an EMBL/GenBank/DDBJ whole genome shotgun (WGS) entry which is preliminary data.</text>
</comment>
<dbReference type="EC" id="4.2.1.45" evidence="2"/>
<dbReference type="Gene3D" id="3.90.25.10">
    <property type="entry name" value="UDP-galactose 4-epimerase, domain 1"/>
    <property type="match status" value="1"/>
</dbReference>
<dbReference type="SUPFAM" id="SSF51735">
    <property type="entry name" value="NAD(P)-binding Rossmann-fold domains"/>
    <property type="match status" value="1"/>
</dbReference>
<dbReference type="Proteomes" id="UP000641646">
    <property type="component" value="Unassembled WGS sequence"/>
</dbReference>
<dbReference type="CDD" id="cd05252">
    <property type="entry name" value="CDP_GD_SDR_e"/>
    <property type="match status" value="1"/>
</dbReference>
<proteinExistence type="predicted"/>
<organism evidence="2 3">
    <name type="scientific">Aerosakkonema funiforme FACHB-1375</name>
    <dbReference type="NCBI Taxonomy" id="2949571"/>
    <lineage>
        <taxon>Bacteria</taxon>
        <taxon>Bacillati</taxon>
        <taxon>Cyanobacteriota</taxon>
        <taxon>Cyanophyceae</taxon>
        <taxon>Oscillatoriophycideae</taxon>
        <taxon>Aerosakkonematales</taxon>
        <taxon>Aerosakkonemataceae</taxon>
        <taxon>Aerosakkonema</taxon>
    </lineage>
</organism>
<gene>
    <name evidence="2" type="primary">rfbG</name>
    <name evidence="2" type="ORF">H6G03_02960</name>
</gene>
<keyword evidence="3" id="KW-1185">Reference proteome</keyword>
<keyword evidence="2" id="KW-0456">Lyase</keyword>
<reference evidence="2" key="1">
    <citation type="journal article" date="2015" name="ISME J.">
        <title>Draft Genome Sequence of Streptomyces incarnatus NRRL8089, which Produces the Nucleoside Antibiotic Sinefungin.</title>
        <authorList>
            <person name="Oshima K."/>
            <person name="Hattori M."/>
            <person name="Shimizu H."/>
            <person name="Fukuda K."/>
            <person name="Nemoto M."/>
            <person name="Inagaki K."/>
            <person name="Tamura T."/>
        </authorList>
    </citation>
    <scope>NUCLEOTIDE SEQUENCE</scope>
    <source>
        <strain evidence="2">FACHB-1375</strain>
    </source>
</reference>
<feature type="domain" description="NAD(P)-binding" evidence="1">
    <location>
        <begin position="12"/>
        <end position="326"/>
    </location>
</feature>
<dbReference type="RefSeq" id="WP_190461929.1">
    <property type="nucleotide sequence ID" value="NZ_JACJPW010000005.1"/>
</dbReference>
<dbReference type="InterPro" id="IPR036291">
    <property type="entry name" value="NAD(P)-bd_dom_sf"/>
</dbReference>
<dbReference type="GO" id="GO:0047733">
    <property type="term" value="F:CDP-glucose 4,6-dehydratase activity"/>
    <property type="evidence" value="ECO:0007669"/>
    <property type="project" value="UniProtKB-EC"/>
</dbReference>
<accession>A0A926ZEX1</accession>
<sequence>MDYTFWHGKKVLITGHTGFKGSWLSLWLQKLGATTIGYSLPAPTQPSLFELANVERGMISIVGDIRDLENFQAVMAEHQPEIVFHLAAQPLVRYSYQYPVETYTTNIIGTVNVLEAVRHTPSVRTVVSITSDKCYQNKEWVWGYRENETLGGRDPYSSSKACAEIVIAAYRDSYFSAANYDRHRVAIASVRAGNVIGGGDWAADRLIPDIMRSFMMGRSVLIRNPHATRPWQHVLQPLSGYLCVAEHLWKYGPEYAEAWNFGPNEEDAKPVIWIVEKLTKLWGNGAIWELDAAHHPHEDNYLKLDCSKAKAKLGWQPALSLEQTLEWIVEFYQSYLNKQDIREIVEDQIKRYRSLEEKPILSRSLITTPSVLSVN</sequence>
<evidence type="ECO:0000313" key="3">
    <source>
        <dbReference type="Proteomes" id="UP000641646"/>
    </source>
</evidence>
<dbReference type="AlphaFoldDB" id="A0A926ZEX1"/>
<dbReference type="InterPro" id="IPR016040">
    <property type="entry name" value="NAD(P)-bd_dom"/>
</dbReference>
<dbReference type="PANTHER" id="PTHR43000">
    <property type="entry name" value="DTDP-D-GLUCOSE 4,6-DEHYDRATASE-RELATED"/>
    <property type="match status" value="1"/>
</dbReference>
<dbReference type="NCBIfam" id="TIGR02622">
    <property type="entry name" value="CDP_4_6_dhtase"/>
    <property type="match status" value="1"/>
</dbReference>
<protein>
    <submittedName>
        <fullName evidence="2">CDP-glucose 4,6-dehydratase</fullName>
        <ecNumber evidence="2">4.2.1.45</ecNumber>
    </submittedName>
</protein>
<evidence type="ECO:0000313" key="2">
    <source>
        <dbReference type="EMBL" id="MBD2180084.1"/>
    </source>
</evidence>
<reference evidence="2" key="2">
    <citation type="submission" date="2020-08" db="EMBL/GenBank/DDBJ databases">
        <authorList>
            <person name="Chen M."/>
            <person name="Teng W."/>
            <person name="Zhao L."/>
            <person name="Hu C."/>
            <person name="Zhou Y."/>
            <person name="Han B."/>
            <person name="Song L."/>
            <person name="Shu W."/>
        </authorList>
    </citation>
    <scope>NUCLEOTIDE SEQUENCE</scope>
    <source>
        <strain evidence="2">FACHB-1375</strain>
    </source>
</reference>